<dbReference type="EMBL" id="QOUX01000032">
    <property type="protein sequence ID" value="RXJ01673.1"/>
    <property type="molecule type" value="Genomic_DNA"/>
</dbReference>
<dbReference type="RefSeq" id="WP_129077974.1">
    <property type="nucleotide sequence ID" value="NZ_QOUX01000032.1"/>
</dbReference>
<name>A0A4Q0VTC9_9BACI</name>
<keyword evidence="2" id="KW-1185">Reference proteome</keyword>
<organism evidence="1 2">
    <name type="scientific">Anaerobacillus alkaliphilus</name>
    <dbReference type="NCBI Taxonomy" id="1548597"/>
    <lineage>
        <taxon>Bacteria</taxon>
        <taxon>Bacillati</taxon>
        <taxon>Bacillota</taxon>
        <taxon>Bacilli</taxon>
        <taxon>Bacillales</taxon>
        <taxon>Bacillaceae</taxon>
        <taxon>Anaerobacillus</taxon>
    </lineage>
</organism>
<sequence length="661" mass="78475">MNILYVYKPLIEKDTVYYHWNFTRNPNVFKRNEFYIKYDGLFIEDINLAAYYEIFLGLIIPILKSLNDDFLILFPKEIPEATVDFWLSINEATNITVFPTVKEKSLLWGERVETKQIGILLGGGKDSLFALKLNEELFGKENLLVVSFVFPIDYSMKNDLDIRRDSFTLKNVKEAGITSQKIYTDFRSIFSNYTYFNTLHTQLYFLMSYPLYVKYNLSYLTYSYEFTHYWNVNSDGERFFHFKKSRPEFDQFLSNYMYSRFGKQVTIFNSNYYLSETLAFQMIHERYKALNDLMMCEAKTSVTKKWCEKCYKCGEYVLYCLKNKYVDQSLNFDHFLTESEFIKNIIRIVEDQTGARNEDGNIHWFQGLISPIHYMSFCHIIYSIDLNYWRDKLSQEAIRNLGKLIDWFGARDYRILDSYSLEALQALELPFEKEMINILDQHTTPDDSEVLEILYGNNSVKIDYRLQYPLSFIKNATNKNDVVSSEIIQKSLPQFHTRYESQVVARNLETMNEIPFEQKYDYRGVSFYINKSAPAKGDMVELTYCFNNLIKDRFYHLHVTILSPYTSPIYKNRFKYKILPDMCGGLEEDIAFWDKENSIHLFFQSTSEEHKITIKIETLFNCEPWNWGKAAELIIKTLDINEISKIERNHISWSSPFSKQI</sequence>
<proteinExistence type="predicted"/>
<evidence type="ECO:0008006" key="3">
    <source>
        <dbReference type="Google" id="ProtNLM"/>
    </source>
</evidence>
<dbReference type="Proteomes" id="UP000290649">
    <property type="component" value="Unassembled WGS sequence"/>
</dbReference>
<comment type="caution">
    <text evidence="1">The sequence shown here is derived from an EMBL/GenBank/DDBJ whole genome shotgun (WGS) entry which is preliminary data.</text>
</comment>
<evidence type="ECO:0000313" key="2">
    <source>
        <dbReference type="Proteomes" id="UP000290649"/>
    </source>
</evidence>
<dbReference type="AlphaFoldDB" id="A0A4Q0VTC9"/>
<accession>A0A4Q0VTC9</accession>
<gene>
    <name evidence="1" type="ORF">DS745_09345</name>
</gene>
<dbReference type="OrthoDB" id="2462219at2"/>
<evidence type="ECO:0000313" key="1">
    <source>
        <dbReference type="EMBL" id="RXJ01673.1"/>
    </source>
</evidence>
<reference evidence="1 2" key="1">
    <citation type="journal article" date="2019" name="Int. J. Syst. Evol. Microbiol.">
        <title>Anaerobacillus alkaliphilus sp. nov., a novel alkaliphilic and moderately halophilic bacterium.</title>
        <authorList>
            <person name="Borsodi A.K."/>
            <person name="Aszalos J.M."/>
            <person name="Bihari P."/>
            <person name="Nagy I."/>
            <person name="Schumann P."/>
            <person name="Sproer C."/>
            <person name="Kovacs A.L."/>
            <person name="Boka K."/>
            <person name="Dobosy P."/>
            <person name="Ovari M."/>
            <person name="Szili-Kovacs T."/>
            <person name="Toth E."/>
        </authorList>
    </citation>
    <scope>NUCLEOTIDE SEQUENCE [LARGE SCALE GENOMIC DNA]</scope>
    <source>
        <strain evidence="1 2">B16-10</strain>
    </source>
</reference>
<protein>
    <recommendedName>
        <fullName evidence="3">UDP-N-acetyl-alpha-D-muramoyl-L-alanyl-L-glutamate epimerase</fullName>
    </recommendedName>
</protein>